<dbReference type="GO" id="GO:0005886">
    <property type="term" value="C:plasma membrane"/>
    <property type="evidence" value="ECO:0007669"/>
    <property type="project" value="TreeGrafter"/>
</dbReference>
<dbReference type="PANTHER" id="PTHR21630">
    <property type="entry name" value="VEPH-A/MELTED"/>
    <property type="match status" value="1"/>
</dbReference>
<dbReference type="EMBL" id="BRZM01000029">
    <property type="protein sequence ID" value="GLD57122.1"/>
    <property type="molecule type" value="Genomic_DNA"/>
</dbReference>
<keyword evidence="4" id="KW-1185">Reference proteome</keyword>
<keyword evidence="2" id="KW-0472">Membrane</keyword>
<evidence type="ECO:0000313" key="3">
    <source>
        <dbReference type="EMBL" id="GLD57122.1"/>
    </source>
</evidence>
<name>A0AAD3R5Z3_LATJO</name>
<dbReference type="InterPro" id="IPR039888">
    <property type="entry name" value="Melted-like"/>
</dbReference>
<dbReference type="PANTHER" id="PTHR21630:SF10">
    <property type="entry name" value="VENTRICULAR ZONE-EXPRESSED PH DOMAIN-CONTAINING PROTEIN HOMOLOG 1"/>
    <property type="match status" value="1"/>
</dbReference>
<dbReference type="GO" id="GO:0012505">
    <property type="term" value="C:endomembrane system"/>
    <property type="evidence" value="ECO:0007669"/>
    <property type="project" value="UniProtKB-SubCell"/>
</dbReference>
<protein>
    <submittedName>
        <fullName evidence="3">Ventricular zone-expressed PH domain-containing protein</fullName>
    </submittedName>
</protein>
<comment type="subcellular location">
    <subcellularLocation>
        <location evidence="1">Endomembrane system</location>
        <topology evidence="1">Peripheral membrane protein</topology>
    </subcellularLocation>
</comment>
<gene>
    <name evidence="3" type="ORF">AKAME5_000939400</name>
</gene>
<proteinExistence type="predicted"/>
<dbReference type="AlphaFoldDB" id="A0AAD3R5Z3"/>
<evidence type="ECO:0000256" key="2">
    <source>
        <dbReference type="ARBA" id="ARBA00023136"/>
    </source>
</evidence>
<accession>A0AAD3R5Z3</accession>
<sequence length="85" mass="9563">MHQPFSQDYLTNDTHQAVVEICITRITTAIRETWAPSERHSMAAPVGSVESCLEHNLTRKNYSCPSVMVLAVPVEAVRVPQRNRS</sequence>
<reference evidence="3" key="1">
    <citation type="submission" date="2022-08" db="EMBL/GenBank/DDBJ databases">
        <title>Genome sequencing of akame (Lates japonicus).</title>
        <authorList>
            <person name="Hashiguchi Y."/>
            <person name="Takahashi H."/>
        </authorList>
    </citation>
    <scope>NUCLEOTIDE SEQUENCE</scope>
    <source>
        <strain evidence="3">Kochi</strain>
    </source>
</reference>
<dbReference type="GO" id="GO:0010314">
    <property type="term" value="F:phosphatidylinositol-5-phosphate binding"/>
    <property type="evidence" value="ECO:0007669"/>
    <property type="project" value="TreeGrafter"/>
</dbReference>
<dbReference type="GO" id="GO:0009966">
    <property type="term" value="P:regulation of signal transduction"/>
    <property type="evidence" value="ECO:0007669"/>
    <property type="project" value="TreeGrafter"/>
</dbReference>
<evidence type="ECO:0000313" key="4">
    <source>
        <dbReference type="Proteomes" id="UP001279410"/>
    </source>
</evidence>
<evidence type="ECO:0000256" key="1">
    <source>
        <dbReference type="ARBA" id="ARBA00004184"/>
    </source>
</evidence>
<dbReference type="Proteomes" id="UP001279410">
    <property type="component" value="Unassembled WGS sequence"/>
</dbReference>
<organism evidence="3 4">
    <name type="scientific">Lates japonicus</name>
    <name type="common">Japanese lates</name>
    <dbReference type="NCBI Taxonomy" id="270547"/>
    <lineage>
        <taxon>Eukaryota</taxon>
        <taxon>Metazoa</taxon>
        <taxon>Chordata</taxon>
        <taxon>Craniata</taxon>
        <taxon>Vertebrata</taxon>
        <taxon>Euteleostomi</taxon>
        <taxon>Actinopterygii</taxon>
        <taxon>Neopterygii</taxon>
        <taxon>Teleostei</taxon>
        <taxon>Neoteleostei</taxon>
        <taxon>Acanthomorphata</taxon>
        <taxon>Carangaria</taxon>
        <taxon>Carangaria incertae sedis</taxon>
        <taxon>Centropomidae</taxon>
        <taxon>Lates</taxon>
    </lineage>
</organism>
<comment type="caution">
    <text evidence="3">The sequence shown here is derived from an EMBL/GenBank/DDBJ whole genome shotgun (WGS) entry which is preliminary data.</text>
</comment>